<organism evidence="3 4">
    <name type="scientific">Nesterenkonia aerolata</name>
    <dbReference type="NCBI Taxonomy" id="3074079"/>
    <lineage>
        <taxon>Bacteria</taxon>
        <taxon>Bacillati</taxon>
        <taxon>Actinomycetota</taxon>
        <taxon>Actinomycetes</taxon>
        <taxon>Micrococcales</taxon>
        <taxon>Micrococcaceae</taxon>
        <taxon>Nesterenkonia</taxon>
    </lineage>
</organism>
<dbReference type="Proteomes" id="UP001251870">
    <property type="component" value="Unassembled WGS sequence"/>
</dbReference>
<evidence type="ECO:0000259" key="2">
    <source>
        <dbReference type="Pfam" id="PF01979"/>
    </source>
</evidence>
<dbReference type="InterPro" id="IPR051781">
    <property type="entry name" value="Metallo-dep_Hydrolase"/>
</dbReference>
<comment type="caution">
    <text evidence="3">The sequence shown here is derived from an EMBL/GenBank/DDBJ whole genome shotgun (WGS) entry which is preliminary data.</text>
</comment>
<dbReference type="PANTHER" id="PTHR43135">
    <property type="entry name" value="ALPHA-D-RIBOSE 1-METHYLPHOSPHONATE 5-TRIPHOSPHATE DIPHOSPHATASE"/>
    <property type="match status" value="1"/>
</dbReference>
<reference evidence="3 4" key="1">
    <citation type="submission" date="2023-09" db="EMBL/GenBank/DDBJ databases">
        <title>Description of three actinobacteria isolated from air of manufacturing shop in a pharmaceutical factory.</title>
        <authorList>
            <person name="Zhang D.-F."/>
        </authorList>
    </citation>
    <scope>NUCLEOTIDE SEQUENCE [LARGE SCALE GENOMIC DNA]</scope>
    <source>
        <strain evidence="3 4">LY-0111</strain>
    </source>
</reference>
<dbReference type="RefSeq" id="WP_310547125.1">
    <property type="nucleotide sequence ID" value="NZ_JAVKGR010000001.1"/>
</dbReference>
<sequence>MNDFLIRNCKLFDGETFHSDQDVRIEQGVVTDVSNAAERPGAGTDDVGIPTLDGAGKTLTPGIIDCHVHMTTREAGSLDAMMEPFSLQFFQAVEHLSRTLRAGVTTVRDAGGSDAGVKAALERGIVEGPRLRAAISIMSQTGGHGDGRLPSGAESPMLSGHPGRPHGVADGVDGVTRKARELFHAGADHIKICSTGGVLSPADDPRHSQFTEAEIRAIVAEAAAQGSYVMSHAQGSNGIKTALRAGVRSIEHGIYLDDEAIELFLETGAYLVPTLQAPVSVIRAADSGSNLPASVVEKARHVADVHIESIAKAHHAGVRLAMGTDAGVGPHGQNLEELELLSKVGLSAAEALRAATVNGADLMGIDDIGRVTRGAVADLVLFEGDVEADGLVGIQDRVHAVFQSGVHVV</sequence>
<name>A0ABU2DNP8_9MICC</name>
<dbReference type="SUPFAM" id="SSF51556">
    <property type="entry name" value="Metallo-dependent hydrolases"/>
    <property type="match status" value="1"/>
</dbReference>
<dbReference type="InterPro" id="IPR057744">
    <property type="entry name" value="OTAase-like"/>
</dbReference>
<feature type="domain" description="Amidohydrolase-related" evidence="2">
    <location>
        <begin position="58"/>
        <end position="394"/>
    </location>
</feature>
<proteinExistence type="predicted"/>
<evidence type="ECO:0000256" key="1">
    <source>
        <dbReference type="SAM" id="MobiDB-lite"/>
    </source>
</evidence>
<keyword evidence="4" id="KW-1185">Reference proteome</keyword>
<dbReference type="InterPro" id="IPR011059">
    <property type="entry name" value="Metal-dep_hydrolase_composite"/>
</dbReference>
<dbReference type="CDD" id="cd01299">
    <property type="entry name" value="Met_dep_hydrolase_A"/>
    <property type="match status" value="1"/>
</dbReference>
<gene>
    <name evidence="3" type="ORF">RIL96_00965</name>
</gene>
<accession>A0ABU2DNP8</accession>
<dbReference type="PANTHER" id="PTHR43135:SF3">
    <property type="entry name" value="ALPHA-D-RIBOSE 1-METHYLPHOSPHONATE 5-TRIPHOSPHATE DIPHOSPHATASE"/>
    <property type="match status" value="1"/>
</dbReference>
<dbReference type="Gene3D" id="2.30.40.10">
    <property type="entry name" value="Urease, subunit C, domain 1"/>
    <property type="match status" value="1"/>
</dbReference>
<dbReference type="SUPFAM" id="SSF51338">
    <property type="entry name" value="Composite domain of metallo-dependent hydrolases"/>
    <property type="match status" value="1"/>
</dbReference>
<evidence type="ECO:0000313" key="4">
    <source>
        <dbReference type="Proteomes" id="UP001251870"/>
    </source>
</evidence>
<dbReference type="Pfam" id="PF01979">
    <property type="entry name" value="Amidohydro_1"/>
    <property type="match status" value="1"/>
</dbReference>
<dbReference type="Gene3D" id="3.20.20.140">
    <property type="entry name" value="Metal-dependent hydrolases"/>
    <property type="match status" value="1"/>
</dbReference>
<dbReference type="EMBL" id="JAVKGR010000001">
    <property type="protein sequence ID" value="MDR8018138.1"/>
    <property type="molecule type" value="Genomic_DNA"/>
</dbReference>
<dbReference type="InterPro" id="IPR032466">
    <property type="entry name" value="Metal_Hydrolase"/>
</dbReference>
<protein>
    <submittedName>
        <fullName evidence="3">Amidohydrolase family protein</fullName>
    </submittedName>
</protein>
<dbReference type="InterPro" id="IPR006680">
    <property type="entry name" value="Amidohydro-rel"/>
</dbReference>
<evidence type="ECO:0000313" key="3">
    <source>
        <dbReference type="EMBL" id="MDR8018138.1"/>
    </source>
</evidence>
<feature type="region of interest" description="Disordered" evidence="1">
    <location>
        <begin position="140"/>
        <end position="163"/>
    </location>
</feature>